<gene>
    <name evidence="1" type="ORF">AO063_23655</name>
</gene>
<accession>A0A0W0HVV4</accession>
<evidence type="ECO:0000313" key="2">
    <source>
        <dbReference type="Proteomes" id="UP000054197"/>
    </source>
</evidence>
<dbReference type="SUPFAM" id="SSF143100">
    <property type="entry name" value="TTHA1013/TTHA0281-like"/>
    <property type="match status" value="1"/>
</dbReference>
<proteinExistence type="predicted"/>
<name>A0A0W0HVV4_PSEFL</name>
<dbReference type="Proteomes" id="UP000054197">
    <property type="component" value="Unassembled WGS sequence"/>
</dbReference>
<reference evidence="1 2" key="1">
    <citation type="submission" date="2015-09" db="EMBL/GenBank/DDBJ databases">
        <title>Genome sequence of ICMP 11288.</title>
        <authorList>
            <person name="Visnovsky S."/>
            <person name="Lu A."/>
            <person name="Panda P."/>
            <person name="Pitman A."/>
        </authorList>
    </citation>
    <scope>NUCLEOTIDE SEQUENCE [LARGE SCALE GENOMIC DNA]</scope>
    <source>
        <strain evidence="1 2">ICMP 11288</strain>
    </source>
</reference>
<dbReference type="Gene3D" id="3.30.160.250">
    <property type="match status" value="1"/>
</dbReference>
<dbReference type="EMBL" id="LKEF01000019">
    <property type="protein sequence ID" value="KTB65016.1"/>
    <property type="molecule type" value="Genomic_DNA"/>
</dbReference>
<dbReference type="RefSeq" id="WP_058420375.1">
    <property type="nucleotide sequence ID" value="NZ_LKEF01000019.1"/>
</dbReference>
<sequence length="141" mass="15669">MYNYATRFEQDSAPGLAVFCRDLPELNSYGDDKEHAISEAVDAIETTLSIYVDQRRAIPEASAPEPDEQVIYLPAVTVAKIILWNEMMARDMRKADLCRLLGLAQTQGDRLVDFLHTSKMEAIEKALAALGKRLGLSVEPA</sequence>
<organism evidence="1 2">
    <name type="scientific">Pseudomonas fluorescens ICMP 11288</name>
    <dbReference type="NCBI Taxonomy" id="1198309"/>
    <lineage>
        <taxon>Bacteria</taxon>
        <taxon>Pseudomonadati</taxon>
        <taxon>Pseudomonadota</taxon>
        <taxon>Gammaproteobacteria</taxon>
        <taxon>Pseudomonadales</taxon>
        <taxon>Pseudomonadaceae</taxon>
        <taxon>Pseudomonas</taxon>
    </lineage>
</organism>
<comment type="caution">
    <text evidence="1">The sequence shown here is derived from an EMBL/GenBank/DDBJ whole genome shotgun (WGS) entry which is preliminary data.</text>
</comment>
<protein>
    <submittedName>
        <fullName evidence="1">Transcriptional regulator</fullName>
    </submittedName>
</protein>
<dbReference type="AlphaFoldDB" id="A0A0W0HVV4"/>
<dbReference type="InterPro" id="IPR035069">
    <property type="entry name" value="TTHA1013/TTHA0281-like"/>
</dbReference>
<evidence type="ECO:0000313" key="1">
    <source>
        <dbReference type="EMBL" id="KTB65016.1"/>
    </source>
</evidence>